<dbReference type="OrthoDB" id="2688210at2759"/>
<evidence type="ECO:0000313" key="3">
    <source>
        <dbReference type="Proteomes" id="UP000054538"/>
    </source>
</evidence>
<feature type="region of interest" description="Disordered" evidence="1">
    <location>
        <begin position="376"/>
        <end position="427"/>
    </location>
</feature>
<organism evidence="2 3">
    <name type="scientific">Paxillus rubicundulus Ve08.2h10</name>
    <dbReference type="NCBI Taxonomy" id="930991"/>
    <lineage>
        <taxon>Eukaryota</taxon>
        <taxon>Fungi</taxon>
        <taxon>Dikarya</taxon>
        <taxon>Basidiomycota</taxon>
        <taxon>Agaricomycotina</taxon>
        <taxon>Agaricomycetes</taxon>
        <taxon>Agaricomycetidae</taxon>
        <taxon>Boletales</taxon>
        <taxon>Paxilineae</taxon>
        <taxon>Paxillaceae</taxon>
        <taxon>Paxillus</taxon>
    </lineage>
</organism>
<sequence length="440" mass="47976">MNDFDNEVEVGNVIILHPSQYALLKLKNFEFIELWYFSPDGCRDTAKSSSSTMEDTFGISKVDDILTMRPVSALKQSHNVVNDCDLSVSDFFRAKNSFLVHIKHVSWPKKHINALAEFFWHLENHPIHNRRHGNTVMLLYAHRVRQSWHDDLKRGTAFNISKLNDSLMNAFNEEVVDQRRDDVLRKASLPFPLKSGGIPTDSLHHSRIPPFFLVTTPVLTTGPTWSCCLLPATGIHALWMCNPRYADVLSPFPWMCYPHFYGHAVPTACGCAIPALRGCAIPALRGCAPPLLSICTFTDVPLSLPMLPAGDHVNTSVIMLALTTDGRALPTSMGHAPSPLAESHPVGQDQLHLTIPSKQNHTISPAVQVNLAAPPAPYASADSRTTSNAAPTGESSTRRALSSASIGNVPMDVNPPHTAPSTSVPAAGASPMALNLALEA</sequence>
<name>A0A0D0DA76_9AGAM</name>
<protein>
    <submittedName>
        <fullName evidence="2">Uncharacterized protein</fullName>
    </submittedName>
</protein>
<dbReference type="AlphaFoldDB" id="A0A0D0DA76"/>
<proteinExistence type="predicted"/>
<keyword evidence="3" id="KW-1185">Reference proteome</keyword>
<dbReference type="Proteomes" id="UP000054538">
    <property type="component" value="Unassembled WGS sequence"/>
</dbReference>
<dbReference type="EMBL" id="KN825137">
    <property type="protein sequence ID" value="KIK94002.1"/>
    <property type="molecule type" value="Genomic_DNA"/>
</dbReference>
<dbReference type="InParanoid" id="A0A0D0DA76"/>
<reference evidence="3" key="2">
    <citation type="submission" date="2015-01" db="EMBL/GenBank/DDBJ databases">
        <title>Evolutionary Origins and Diversification of the Mycorrhizal Mutualists.</title>
        <authorList>
            <consortium name="DOE Joint Genome Institute"/>
            <consortium name="Mycorrhizal Genomics Consortium"/>
            <person name="Kohler A."/>
            <person name="Kuo A."/>
            <person name="Nagy L.G."/>
            <person name="Floudas D."/>
            <person name="Copeland A."/>
            <person name="Barry K.W."/>
            <person name="Cichocki N."/>
            <person name="Veneault-Fourrey C."/>
            <person name="LaButti K."/>
            <person name="Lindquist E.A."/>
            <person name="Lipzen A."/>
            <person name="Lundell T."/>
            <person name="Morin E."/>
            <person name="Murat C."/>
            <person name="Riley R."/>
            <person name="Ohm R."/>
            <person name="Sun H."/>
            <person name="Tunlid A."/>
            <person name="Henrissat B."/>
            <person name="Grigoriev I.V."/>
            <person name="Hibbett D.S."/>
            <person name="Martin F."/>
        </authorList>
    </citation>
    <scope>NUCLEOTIDE SEQUENCE [LARGE SCALE GENOMIC DNA]</scope>
    <source>
        <strain evidence="3">Ve08.2h10</strain>
    </source>
</reference>
<gene>
    <name evidence="2" type="ORF">PAXRUDRAFT_12322</name>
</gene>
<accession>A0A0D0DA76</accession>
<evidence type="ECO:0000313" key="2">
    <source>
        <dbReference type="EMBL" id="KIK94002.1"/>
    </source>
</evidence>
<feature type="compositionally biased region" description="Polar residues" evidence="1">
    <location>
        <begin position="382"/>
        <end position="406"/>
    </location>
</feature>
<dbReference type="HOGENOM" id="CLU_622718_0_0_1"/>
<evidence type="ECO:0000256" key="1">
    <source>
        <dbReference type="SAM" id="MobiDB-lite"/>
    </source>
</evidence>
<reference evidence="2 3" key="1">
    <citation type="submission" date="2014-04" db="EMBL/GenBank/DDBJ databases">
        <authorList>
            <consortium name="DOE Joint Genome Institute"/>
            <person name="Kuo A."/>
            <person name="Kohler A."/>
            <person name="Jargeat P."/>
            <person name="Nagy L.G."/>
            <person name="Floudas D."/>
            <person name="Copeland A."/>
            <person name="Barry K.W."/>
            <person name="Cichocki N."/>
            <person name="Veneault-Fourrey C."/>
            <person name="LaButti K."/>
            <person name="Lindquist E.A."/>
            <person name="Lipzen A."/>
            <person name="Lundell T."/>
            <person name="Morin E."/>
            <person name="Murat C."/>
            <person name="Sun H."/>
            <person name="Tunlid A."/>
            <person name="Henrissat B."/>
            <person name="Grigoriev I.V."/>
            <person name="Hibbett D.S."/>
            <person name="Martin F."/>
            <person name="Nordberg H.P."/>
            <person name="Cantor M.N."/>
            <person name="Hua S.X."/>
        </authorList>
    </citation>
    <scope>NUCLEOTIDE SEQUENCE [LARGE SCALE GENOMIC DNA]</scope>
    <source>
        <strain evidence="2 3">Ve08.2h10</strain>
    </source>
</reference>